<dbReference type="PRINTS" id="PR02060">
    <property type="entry name" value="WOLFFAMILY"/>
</dbReference>
<feature type="transmembrane region" description="Helical" evidence="2">
    <location>
        <begin position="165"/>
        <end position="186"/>
    </location>
</feature>
<dbReference type="InterPro" id="IPR045461">
    <property type="entry name" value="Wolframin_OB_fold"/>
</dbReference>
<feature type="transmembrane region" description="Helical" evidence="2">
    <location>
        <begin position="303"/>
        <end position="321"/>
    </location>
</feature>
<keyword evidence="2" id="KW-0812">Transmembrane</keyword>
<dbReference type="InterPro" id="IPR026209">
    <property type="entry name" value="Wolframin_fam"/>
</dbReference>
<evidence type="ECO:0000313" key="6">
    <source>
        <dbReference type="Proteomes" id="UP001217089"/>
    </source>
</evidence>
<evidence type="ECO:0000313" key="5">
    <source>
        <dbReference type="EMBL" id="KAJ8314058.1"/>
    </source>
</evidence>
<keyword evidence="2" id="KW-0472">Membrane</keyword>
<dbReference type="PANTHER" id="PTHR13098:SF3">
    <property type="entry name" value="WOLFRAMIN"/>
    <property type="match status" value="1"/>
</dbReference>
<feature type="transmembrane region" description="Helical" evidence="2">
    <location>
        <begin position="483"/>
        <end position="500"/>
    </location>
</feature>
<organism evidence="5 6">
    <name type="scientific">Tegillarca granosa</name>
    <name type="common">Malaysian cockle</name>
    <name type="synonym">Anadara granosa</name>
    <dbReference type="NCBI Taxonomy" id="220873"/>
    <lineage>
        <taxon>Eukaryota</taxon>
        <taxon>Metazoa</taxon>
        <taxon>Spiralia</taxon>
        <taxon>Lophotrochozoa</taxon>
        <taxon>Mollusca</taxon>
        <taxon>Bivalvia</taxon>
        <taxon>Autobranchia</taxon>
        <taxon>Pteriomorphia</taxon>
        <taxon>Arcoida</taxon>
        <taxon>Arcoidea</taxon>
        <taxon>Arcidae</taxon>
        <taxon>Tegillarca</taxon>
    </lineage>
</organism>
<evidence type="ECO:0000256" key="1">
    <source>
        <dbReference type="SAM" id="MobiDB-lite"/>
    </source>
</evidence>
<reference evidence="5 6" key="1">
    <citation type="submission" date="2022-12" db="EMBL/GenBank/DDBJ databases">
        <title>Chromosome-level genome of Tegillarca granosa.</title>
        <authorList>
            <person name="Kim J."/>
        </authorList>
    </citation>
    <scope>NUCLEOTIDE SEQUENCE [LARGE SCALE GENOMIC DNA]</scope>
    <source>
        <strain evidence="5">Teg-2019</strain>
        <tissue evidence="5">Adductor muscle</tissue>
    </source>
</reference>
<feature type="transmembrane region" description="Helical" evidence="2">
    <location>
        <begin position="252"/>
        <end position="269"/>
    </location>
</feature>
<dbReference type="Proteomes" id="UP001217089">
    <property type="component" value="Unassembled WGS sequence"/>
</dbReference>
<comment type="caution">
    <text evidence="5">The sequence shown here is derived from an EMBL/GenBank/DDBJ whole genome shotgun (WGS) entry which is preliminary data.</text>
</comment>
<feature type="domain" description="Wolframin cysteine-rich" evidence="4">
    <location>
        <begin position="515"/>
        <end position="615"/>
    </location>
</feature>
<evidence type="ECO:0008006" key="7">
    <source>
        <dbReference type="Google" id="ProtNLM"/>
    </source>
</evidence>
<evidence type="ECO:0000259" key="3">
    <source>
        <dbReference type="Pfam" id="PF19913"/>
    </source>
</evidence>
<feature type="transmembrane region" description="Helical" evidence="2">
    <location>
        <begin position="446"/>
        <end position="463"/>
    </location>
</feature>
<dbReference type="PANTHER" id="PTHR13098">
    <property type="entry name" value="WOLFRAMIN"/>
    <property type="match status" value="1"/>
</dbReference>
<accession>A0ABQ9F9M3</accession>
<keyword evidence="2" id="KW-1133">Transmembrane helix</keyword>
<feature type="transmembrane region" description="Helical" evidence="2">
    <location>
        <begin position="354"/>
        <end position="373"/>
    </location>
</feature>
<gene>
    <name evidence="5" type="ORF">KUTeg_008619</name>
</gene>
<feature type="region of interest" description="Disordered" evidence="1">
    <location>
        <begin position="1"/>
        <end position="24"/>
    </location>
</feature>
<sequence>MKLHRRKMADKETSYNKPSVSKGVTDKNKEEIQWCIDTSSVEKKIRHAARKMFHCINATHKEVLSKEEYVQAIKKATGGDVLEEKLLLAAGKKIGDQISENEFVKVLSKKIQGQITLTSGEMHTRSDEYKSAALLQKVTRYPKETAMACLDYTLEIASKEGMNTVMAFIPTNQIYLLAVFFLYSFISAKLLFLVVPLVIFYVTLAMLSVSTLQMFYKKAKLRDANALANVLKTYDVGVDVNQAKSQYTWNSLAPYLAFFLTLPFVVLSFSLANKAYIPCSELVVLSGGLACVCFSALSDSHDLITLLALFCNVLSSLPTFFHNFPDIPVVTTVLHLITGPLITFDLPGGFKLHFGIPSACYLAIGLFFIVMACQKSFSGLYQVLVPHLVCYFWWHLMISFFPFTTWWGLARASVGYILLPMIIPLALILIFFMGIYVVFKLFQTQVFGKLIITLLLAAVPLLLSQTKMLFGKNFEKKYGKVKTIVMVIFAVLAILPLIFVKLPSGKKESKFELSWDEYKSLCLQVDGNRSPFQRKCSHLIGTKVVWKGIFDGAKITKIDNSVEPLLNGLPEIISNSLRCLYGVKYGDCTNETQSESEAALCNVMKSLGKYCHLKNLDSYSFQLSVKIPNFNGTIVLDAGDGLKNTIFALRQSDEVEFTGVLTSGLGSMSTGLKLKQITCTSRELNIMTEIVEDDEDILLRAMNDALSVGFNFFWYPLVEYTSNLL</sequence>
<keyword evidence="6" id="KW-1185">Reference proteome</keyword>
<protein>
    <recommendedName>
        <fullName evidence="7">Wolframin</fullName>
    </recommendedName>
</protein>
<feature type="transmembrane region" description="Helical" evidence="2">
    <location>
        <begin position="415"/>
        <end position="439"/>
    </location>
</feature>
<evidence type="ECO:0000256" key="2">
    <source>
        <dbReference type="SAM" id="Phobius"/>
    </source>
</evidence>
<evidence type="ECO:0000259" key="4">
    <source>
        <dbReference type="Pfam" id="PF20053"/>
    </source>
</evidence>
<dbReference type="EMBL" id="JARBDR010000342">
    <property type="protein sequence ID" value="KAJ8314058.1"/>
    <property type="molecule type" value="Genomic_DNA"/>
</dbReference>
<feature type="transmembrane region" description="Helical" evidence="2">
    <location>
        <begin position="275"/>
        <end position="296"/>
    </location>
</feature>
<dbReference type="Pfam" id="PF19913">
    <property type="entry name" value="WCOB"/>
    <property type="match status" value="1"/>
</dbReference>
<name>A0ABQ9F9M3_TEGGR</name>
<feature type="transmembrane region" description="Helical" evidence="2">
    <location>
        <begin position="385"/>
        <end position="409"/>
    </location>
</feature>
<feature type="transmembrane region" description="Helical" evidence="2">
    <location>
        <begin position="192"/>
        <end position="212"/>
    </location>
</feature>
<dbReference type="InterPro" id="IPR045400">
    <property type="entry name" value="Wolframin_Cys-rich"/>
</dbReference>
<proteinExistence type="predicted"/>
<dbReference type="Pfam" id="PF20053">
    <property type="entry name" value="WC-rich"/>
    <property type="match status" value="1"/>
</dbReference>
<feature type="domain" description="Wolframin OB-fold" evidence="3">
    <location>
        <begin position="617"/>
        <end position="720"/>
    </location>
</feature>